<keyword evidence="2" id="KW-1185">Reference proteome</keyword>
<sequence>MEKVTNALPDRAITVEETFDLMRPPRQCGFVAPLHQDEAGRCTSIYFEHEGQMSAAAFDGASWAPLTPHCEDIDQYFHNDQVMEQFTDDMAAEAERQVPNPHSMFGHQVQFQAPPGFQTKLCIRHRALSPEDYDSLKAWPQLGDATAIWGNPEAGIVAVAVMELSPDGEHSVIFTNFNPEIGTWRVVDTIGLDSLPEVAGHIHKETGKAASEHYTEIEMITGPQ</sequence>
<proteinExistence type="predicted"/>
<dbReference type="Proteomes" id="UP001597185">
    <property type="component" value="Unassembled WGS sequence"/>
</dbReference>
<dbReference type="AlphaFoldDB" id="A0ABD6BZL8"/>
<reference evidence="1 2" key="1">
    <citation type="journal article" date="2019" name="Int. J. Syst. Evol. Microbiol.">
        <title>The Global Catalogue of Microorganisms (GCM) 10K type strain sequencing project: providing services to taxonomists for standard genome sequencing and annotation.</title>
        <authorList>
            <consortium name="The Broad Institute Genomics Platform"/>
            <consortium name="The Broad Institute Genome Sequencing Center for Infectious Disease"/>
            <person name="Wu L."/>
            <person name="Ma J."/>
        </authorList>
    </citation>
    <scope>NUCLEOTIDE SEQUENCE [LARGE SCALE GENOMIC DNA]</scope>
    <source>
        <strain evidence="1 2">CGMCC 1.12689</strain>
    </source>
</reference>
<organism evidence="1 2">
    <name type="scientific">Halorubrum laminariae</name>
    <dbReference type="NCBI Taxonomy" id="1433523"/>
    <lineage>
        <taxon>Archaea</taxon>
        <taxon>Methanobacteriati</taxon>
        <taxon>Methanobacteriota</taxon>
        <taxon>Stenosarchaea group</taxon>
        <taxon>Halobacteria</taxon>
        <taxon>Halobacteriales</taxon>
        <taxon>Haloferacaceae</taxon>
        <taxon>Halorubrum</taxon>
    </lineage>
</organism>
<accession>A0ABD6BZL8</accession>
<evidence type="ECO:0000313" key="1">
    <source>
        <dbReference type="EMBL" id="MFD1570158.1"/>
    </source>
</evidence>
<comment type="caution">
    <text evidence="1">The sequence shown here is derived from an EMBL/GenBank/DDBJ whole genome shotgun (WGS) entry which is preliminary data.</text>
</comment>
<name>A0ABD6BZL8_9EURY</name>
<gene>
    <name evidence="1" type="ORF">ACFR9T_06100</name>
</gene>
<dbReference type="EMBL" id="JBHUDB010000002">
    <property type="protein sequence ID" value="MFD1570158.1"/>
    <property type="molecule type" value="Genomic_DNA"/>
</dbReference>
<dbReference type="RefSeq" id="WP_256397033.1">
    <property type="nucleotide sequence ID" value="NZ_JANHDL010000004.1"/>
</dbReference>
<evidence type="ECO:0000313" key="2">
    <source>
        <dbReference type="Proteomes" id="UP001597185"/>
    </source>
</evidence>
<protein>
    <submittedName>
        <fullName evidence="1">Uncharacterized protein</fullName>
    </submittedName>
</protein>